<accession>C1B6V6</accession>
<proteinExistence type="predicted"/>
<reference evidence="4 5" key="1">
    <citation type="submission" date="2009-03" db="EMBL/GenBank/DDBJ databases">
        <title>Comparison of the complete genome sequences of Rhodococcus erythropolis PR4 and Rhodococcus opacus B4.</title>
        <authorList>
            <person name="Takarada H."/>
            <person name="Sekine M."/>
            <person name="Hosoyama A."/>
            <person name="Yamada R."/>
            <person name="Fujisawa T."/>
            <person name="Omata S."/>
            <person name="Shimizu A."/>
            <person name="Tsukatani N."/>
            <person name="Tanikawa S."/>
            <person name="Fujita N."/>
            <person name="Harayama S."/>
        </authorList>
    </citation>
    <scope>NUCLEOTIDE SEQUENCE [LARGE SCALE GENOMIC DNA]</scope>
    <source>
        <strain evidence="4 5">B4</strain>
    </source>
</reference>
<dbReference type="RefSeq" id="WP_012690362.1">
    <property type="nucleotide sequence ID" value="NC_012522.1"/>
</dbReference>
<evidence type="ECO:0000256" key="2">
    <source>
        <dbReference type="SAM" id="Phobius"/>
    </source>
</evidence>
<dbReference type="OrthoDB" id="3256397at2"/>
<feature type="compositionally biased region" description="Low complexity" evidence="1">
    <location>
        <begin position="131"/>
        <end position="141"/>
    </location>
</feature>
<evidence type="ECO:0000259" key="3">
    <source>
        <dbReference type="Pfam" id="PF26604"/>
    </source>
</evidence>
<dbReference type="EMBL" id="AP011115">
    <property type="protein sequence ID" value="BAH51409.1"/>
    <property type="molecule type" value="Genomic_DNA"/>
</dbReference>
<dbReference type="KEGG" id="rop:ROP_31620"/>
<dbReference type="HOGENOM" id="CLU_1244532_0_0_11"/>
<feature type="transmembrane region" description="Helical" evidence="2">
    <location>
        <begin position="6"/>
        <end position="21"/>
    </location>
</feature>
<keyword evidence="2" id="KW-1133">Transmembrane helix</keyword>
<dbReference type="InterPro" id="IPR058058">
    <property type="entry name" value="CBU_0592-like"/>
</dbReference>
<sequence length="222" mass="22715">MIAAVLGWVGTIGTMMAYLLANRGRLSINSRRYAMANAVGGVLSGTASVLYGAWPSAAASFVWALVGAHALLIGVARGPSPFTAARSLARSRGSRRVGTSSPSRQPRHAGIVTNHASAMPSAPRCTSGVRSSDSPESCDSSHASRHSNSHIPAPSPGLPAAYGVDRGRGGQGDPFIETKDAASAHSVGPLEETAPPTPPEKFALTCVMSTTADNEAVRVVSA</sequence>
<organism evidence="4 5">
    <name type="scientific">Rhodococcus opacus (strain B4)</name>
    <dbReference type="NCBI Taxonomy" id="632772"/>
    <lineage>
        <taxon>Bacteria</taxon>
        <taxon>Bacillati</taxon>
        <taxon>Actinomycetota</taxon>
        <taxon>Actinomycetes</taxon>
        <taxon>Mycobacteriales</taxon>
        <taxon>Nocardiaceae</taxon>
        <taxon>Rhodococcus</taxon>
    </lineage>
</organism>
<dbReference type="STRING" id="632772.ROP_31620"/>
<protein>
    <submittedName>
        <fullName evidence="4">Hypothetical membrane protein</fullName>
    </submittedName>
</protein>
<evidence type="ECO:0000313" key="4">
    <source>
        <dbReference type="EMBL" id="BAH51409.1"/>
    </source>
</evidence>
<name>C1B6V6_RHOOB</name>
<feature type="compositionally biased region" description="Low complexity" evidence="1">
    <location>
        <begin position="86"/>
        <end position="104"/>
    </location>
</feature>
<dbReference type="Proteomes" id="UP000002212">
    <property type="component" value="Chromosome"/>
</dbReference>
<keyword evidence="2" id="KW-0812">Transmembrane</keyword>
<dbReference type="AlphaFoldDB" id="C1B6V6"/>
<feature type="region of interest" description="Disordered" evidence="1">
    <location>
        <begin position="86"/>
        <end position="176"/>
    </location>
</feature>
<dbReference type="Pfam" id="PF26604">
    <property type="entry name" value="CBU_0592"/>
    <property type="match status" value="1"/>
</dbReference>
<evidence type="ECO:0000313" key="5">
    <source>
        <dbReference type="Proteomes" id="UP000002212"/>
    </source>
</evidence>
<feature type="transmembrane region" description="Helical" evidence="2">
    <location>
        <begin position="33"/>
        <end position="51"/>
    </location>
</feature>
<feature type="transmembrane region" description="Helical" evidence="2">
    <location>
        <begin position="57"/>
        <end position="76"/>
    </location>
</feature>
<feature type="domain" description="CBU-0592-like" evidence="3">
    <location>
        <begin position="4"/>
        <end position="72"/>
    </location>
</feature>
<feature type="region of interest" description="Disordered" evidence="1">
    <location>
        <begin position="181"/>
        <end position="200"/>
    </location>
</feature>
<dbReference type="PATRIC" id="fig|632772.20.peg.3309"/>
<evidence type="ECO:0000256" key="1">
    <source>
        <dbReference type="SAM" id="MobiDB-lite"/>
    </source>
</evidence>
<gene>
    <name evidence="4" type="ordered locus">ROP_31620</name>
</gene>
<keyword evidence="2" id="KW-0472">Membrane</keyword>